<proteinExistence type="predicted"/>
<keyword evidence="3" id="KW-0728">SH3 domain</keyword>
<dbReference type="GO" id="GO:0005886">
    <property type="term" value="C:plasma membrane"/>
    <property type="evidence" value="ECO:0000318"/>
    <property type="project" value="GO_Central"/>
</dbReference>
<dbReference type="InterPro" id="IPR004148">
    <property type="entry name" value="BAR_dom"/>
</dbReference>
<reference evidence="9" key="1">
    <citation type="submission" date="2024-06" db="UniProtKB">
        <authorList>
            <consortium name="RefSeq"/>
        </authorList>
    </citation>
    <scope>NUCLEOTIDE SEQUENCE [LARGE SCALE GENOMIC DNA]</scope>
    <source>
        <strain evidence="9">J_2021</strain>
    </source>
</reference>
<dbReference type="Proteomes" id="UP000186698">
    <property type="component" value="Chromosome 2S"/>
</dbReference>
<dbReference type="PRINTS" id="PR01251">
    <property type="entry name" value="AMPHIPHYSIN"/>
</dbReference>
<evidence type="ECO:0000256" key="1">
    <source>
        <dbReference type="ARBA" id="ARBA00004308"/>
    </source>
</evidence>
<feature type="coiled-coil region" evidence="7">
    <location>
        <begin position="155"/>
        <end position="189"/>
    </location>
</feature>
<feature type="compositionally biased region" description="Basic and acidic residues" evidence="8">
    <location>
        <begin position="432"/>
        <end position="442"/>
    </location>
</feature>
<dbReference type="InterPro" id="IPR027267">
    <property type="entry name" value="AH/BAR_dom_sf"/>
</dbReference>
<evidence type="ECO:0000313" key="11">
    <source>
        <dbReference type="Xenbase" id="XB-GENE-17331272"/>
    </source>
</evidence>
<reference evidence="10" key="2">
    <citation type="submission" date="2025-08" db="UniProtKB">
        <authorList>
            <consortium name="RefSeq"/>
        </authorList>
    </citation>
    <scope>IDENTIFICATION</scope>
    <source>
        <strain evidence="10">J_2021</strain>
        <tissue evidence="10">Erythrocytes</tissue>
    </source>
</reference>
<feature type="compositionally biased region" description="Basic and acidic residues" evidence="8">
    <location>
        <begin position="454"/>
        <end position="470"/>
    </location>
</feature>
<feature type="compositionally biased region" description="Basic and acidic residues" evidence="8">
    <location>
        <begin position="524"/>
        <end position="539"/>
    </location>
</feature>
<dbReference type="PANTHER" id="PTHR46514:SF1">
    <property type="entry name" value="BRIDGING INTEGRATOR 2"/>
    <property type="match status" value="1"/>
</dbReference>
<accession>A0A1L8H9X4</accession>
<evidence type="ECO:0000256" key="4">
    <source>
        <dbReference type="ARBA" id="ARBA00022490"/>
    </source>
</evidence>
<dbReference type="GO" id="GO:0001891">
    <property type="term" value="C:phagocytic cup"/>
    <property type="evidence" value="ECO:0007669"/>
    <property type="project" value="TreeGrafter"/>
</dbReference>
<dbReference type="GO" id="GO:0002102">
    <property type="term" value="C:podosome"/>
    <property type="evidence" value="ECO:0000318"/>
    <property type="project" value="GO_Central"/>
</dbReference>
<organism evidence="9 10">
    <name type="scientific">Xenopus laevis</name>
    <name type="common">African clawed frog</name>
    <dbReference type="NCBI Taxonomy" id="8355"/>
    <lineage>
        <taxon>Eukaryota</taxon>
        <taxon>Metazoa</taxon>
        <taxon>Chordata</taxon>
        <taxon>Craniata</taxon>
        <taxon>Vertebrata</taxon>
        <taxon>Euteleostomi</taxon>
        <taxon>Amphibia</taxon>
        <taxon>Batrachia</taxon>
        <taxon>Anura</taxon>
        <taxon>Pipoidea</taxon>
        <taxon>Pipidae</taxon>
        <taxon>Xenopodinae</taxon>
        <taxon>Xenopus</taxon>
        <taxon>Xenopus</taxon>
    </lineage>
</organism>
<dbReference type="GO" id="GO:0012505">
    <property type="term" value="C:endomembrane system"/>
    <property type="evidence" value="ECO:0007669"/>
    <property type="project" value="UniProtKB-SubCell"/>
</dbReference>
<dbReference type="AGR" id="Xenbase:XB-GENE-17331272"/>
<dbReference type="InterPro" id="IPR048886">
    <property type="entry name" value="Bin2_C"/>
</dbReference>
<dbReference type="Pfam" id="PF03114">
    <property type="entry name" value="BAR"/>
    <property type="match status" value="1"/>
</dbReference>
<comment type="subcellular location">
    <subcellularLocation>
        <location evidence="2">Cytoplasm</location>
    </subcellularLocation>
    <subcellularLocation>
        <location evidence="1">Endomembrane system</location>
    </subcellularLocation>
</comment>
<dbReference type="GO" id="GO:0097320">
    <property type="term" value="P:plasma membrane tubulation"/>
    <property type="evidence" value="ECO:0000318"/>
    <property type="project" value="GO_Central"/>
</dbReference>
<dbReference type="RefSeq" id="XP_018105593.1">
    <property type="nucleotide sequence ID" value="XM_018250104.2"/>
</dbReference>
<evidence type="ECO:0000256" key="5">
    <source>
        <dbReference type="ARBA" id="ARBA00023054"/>
    </source>
</evidence>
<feature type="region of interest" description="Disordered" evidence="8">
    <location>
        <begin position="419"/>
        <end position="626"/>
    </location>
</feature>
<evidence type="ECO:0000313" key="10">
    <source>
        <dbReference type="RefSeq" id="XP_018105593.1"/>
    </source>
</evidence>
<dbReference type="STRING" id="8355.A0A1L8H9X4"/>
<dbReference type="Gene3D" id="1.20.1270.60">
    <property type="entry name" value="Arfaptin homology (AH) domain/BAR domain"/>
    <property type="match status" value="1"/>
</dbReference>
<dbReference type="CTD" id="108709877"/>
<dbReference type="GeneID" id="108709877"/>
<dbReference type="Pfam" id="PF21532">
    <property type="entry name" value="Bin2_C"/>
    <property type="match status" value="1"/>
</dbReference>
<keyword evidence="4" id="KW-0963">Cytoplasm</keyword>
<keyword evidence="5 7" id="KW-0175">Coiled coil</keyword>
<keyword evidence="9" id="KW-1185">Reference proteome</keyword>
<dbReference type="OrthoDB" id="446293at2759"/>
<dbReference type="InterPro" id="IPR003005">
    <property type="entry name" value="Amphiphysin"/>
</dbReference>
<dbReference type="PaxDb" id="8355-A0A1L8H9X4"/>
<dbReference type="PROSITE" id="PS51021">
    <property type="entry name" value="BAR"/>
    <property type="match status" value="1"/>
</dbReference>
<evidence type="ECO:0000256" key="6">
    <source>
        <dbReference type="ARBA" id="ARBA00023136"/>
    </source>
</evidence>
<evidence type="ECO:0000256" key="2">
    <source>
        <dbReference type="ARBA" id="ARBA00004496"/>
    </source>
</evidence>
<dbReference type="Xenbase" id="XB-GENE-17331272">
    <property type="gene designation" value="bin2.S"/>
</dbReference>
<dbReference type="KEGG" id="xla:108709877"/>
<dbReference type="SUPFAM" id="SSF103657">
    <property type="entry name" value="BAR/IMD domain-like"/>
    <property type="match status" value="1"/>
</dbReference>
<dbReference type="FunFam" id="1.20.1270.60:FF:000013">
    <property type="entry name" value="Amphiphysin isoform 2"/>
    <property type="match status" value="1"/>
</dbReference>
<gene>
    <name evidence="10 11" type="primary">bin2.S</name>
</gene>
<dbReference type="AlphaFoldDB" id="A0A1L8H9X4"/>
<evidence type="ECO:0000313" key="9">
    <source>
        <dbReference type="Proteomes" id="UP000186698"/>
    </source>
</evidence>
<dbReference type="GO" id="GO:0005543">
    <property type="term" value="F:phospholipid binding"/>
    <property type="evidence" value="ECO:0000318"/>
    <property type="project" value="GO_Central"/>
</dbReference>
<dbReference type="GO" id="GO:0006911">
    <property type="term" value="P:phagocytosis, engulfment"/>
    <property type="evidence" value="ECO:0000318"/>
    <property type="project" value="GO_Central"/>
</dbReference>
<feature type="region of interest" description="Disordered" evidence="8">
    <location>
        <begin position="319"/>
        <end position="342"/>
    </location>
</feature>
<evidence type="ECO:0000256" key="8">
    <source>
        <dbReference type="SAM" id="MobiDB-lite"/>
    </source>
</evidence>
<feature type="compositionally biased region" description="Polar residues" evidence="8">
    <location>
        <begin position="601"/>
        <end position="617"/>
    </location>
</feature>
<protein>
    <submittedName>
        <fullName evidence="10">Bridging integrator 2</fullName>
    </submittedName>
</protein>
<dbReference type="Bgee" id="108709877">
    <property type="expression patterns" value="Expressed in spleen and 11 other cell types or tissues"/>
</dbReference>
<sequence>MAEAKQGGAGVFAKNVQKRFTRAQEKVLQKLGRTIETKDEMFEQCAYNFNQQQNEGNKLYKDLKAVFSAVKAMHESSKRLSETLHVIYKPDWDGYNDLRPIVENDDLLWNDYEEKMSDQVVQIMDNYMAQFSEYRERIAKRGRKLVDYDSARHHLEALQNAKKKDEGKITKAEEEFNKAQMIFEDFNKELREELPVLYNSRVGCYVSIFKNISNLRDVFYKEMSKLNHELYDVICKLEKQYSDKVFVIKGVKSNRKSLVISSPISCTSSFFMASINTEASPSSVNAKSVSQTCENSSLSSSSNENQDSISMDENYTQSLENVSQETPNELPQSLSHNSGTQNLDVMEQEKTMSSMEPMLGDIKDTQTHQEDSKMEKSEEEAQAGSYNIMQAIEGDIDQNNSGFPAQNGINEPMKRNLEEELSKGTETSLSRLMKDRDQKDINNEESNDGNPMELCKKLQADSQVETHDNNQELSATNDLTGPREISGIITQGGREDSTHVKTASSADIIRNELGDTTQSGVGIKRQDQCEKAHSKDSPHQDSIGWAMGSSSVDTLMTSKNESVEVTEDNKMAAECKSVSSAAETPPPTPLNAGAERDLNLNVDSSQQTPLDCNTSAEKQLHDTSNE</sequence>
<keyword evidence="6" id="KW-0472">Membrane</keyword>
<dbReference type="GO" id="GO:0005737">
    <property type="term" value="C:cytoplasm"/>
    <property type="evidence" value="ECO:0007669"/>
    <property type="project" value="UniProtKB-SubCell"/>
</dbReference>
<evidence type="ECO:0000256" key="7">
    <source>
        <dbReference type="SAM" id="Coils"/>
    </source>
</evidence>
<evidence type="ECO:0000256" key="3">
    <source>
        <dbReference type="ARBA" id="ARBA00022443"/>
    </source>
</evidence>
<dbReference type="GO" id="GO:0071800">
    <property type="term" value="P:podosome assembly"/>
    <property type="evidence" value="ECO:0000318"/>
    <property type="project" value="GO_Central"/>
</dbReference>
<name>A0A1L8H9X4_XENLA</name>
<dbReference type="PANTHER" id="PTHR46514">
    <property type="entry name" value="AMPHIPHYSIN"/>
    <property type="match status" value="1"/>
</dbReference>
<feature type="compositionally biased region" description="Polar residues" evidence="8">
    <location>
        <begin position="548"/>
        <end position="560"/>
    </location>
</feature>
<dbReference type="SMART" id="SM00721">
    <property type="entry name" value="BAR"/>
    <property type="match status" value="1"/>
</dbReference>